<evidence type="ECO:0000256" key="5">
    <source>
        <dbReference type="SAM" id="SignalP"/>
    </source>
</evidence>
<keyword evidence="7" id="KW-1185">Reference proteome</keyword>
<feature type="compositionally biased region" description="Gly residues" evidence="3">
    <location>
        <begin position="592"/>
        <end position="604"/>
    </location>
</feature>
<keyword evidence="1" id="KW-0328">Glycosyltransferase</keyword>
<gene>
    <name evidence="6" type="ORF">N0F65_011539</name>
</gene>
<reference evidence="6" key="2">
    <citation type="journal article" date="2023" name="Microbiol Resour">
        <title>Decontamination and Annotation of the Draft Genome Sequence of the Oomycete Lagenidium giganteum ARSEF 373.</title>
        <authorList>
            <person name="Morgan W.R."/>
            <person name="Tartar A."/>
        </authorList>
    </citation>
    <scope>NUCLEOTIDE SEQUENCE</scope>
    <source>
        <strain evidence="6">ARSEF 373</strain>
    </source>
</reference>
<dbReference type="InterPro" id="IPR050271">
    <property type="entry name" value="UDP-glycosyltransferase"/>
</dbReference>
<reference evidence="6" key="1">
    <citation type="submission" date="2022-11" db="EMBL/GenBank/DDBJ databases">
        <authorList>
            <person name="Morgan W.R."/>
            <person name="Tartar A."/>
        </authorList>
    </citation>
    <scope>NUCLEOTIDE SEQUENCE</scope>
    <source>
        <strain evidence="6">ARSEF 373</strain>
    </source>
</reference>
<proteinExistence type="predicted"/>
<feature type="region of interest" description="Disordered" evidence="3">
    <location>
        <begin position="585"/>
        <end position="620"/>
    </location>
</feature>
<keyword evidence="4" id="KW-0812">Transmembrane</keyword>
<dbReference type="Proteomes" id="UP001146120">
    <property type="component" value="Unassembled WGS sequence"/>
</dbReference>
<dbReference type="AlphaFoldDB" id="A0AAV2Z3Q2"/>
<dbReference type="Gene3D" id="3.40.50.2000">
    <property type="entry name" value="Glycogen Phosphorylase B"/>
    <property type="match status" value="2"/>
</dbReference>
<evidence type="ECO:0000313" key="7">
    <source>
        <dbReference type="Proteomes" id="UP001146120"/>
    </source>
</evidence>
<keyword evidence="4" id="KW-0472">Membrane</keyword>
<evidence type="ECO:0000256" key="3">
    <source>
        <dbReference type="SAM" id="MobiDB-lite"/>
    </source>
</evidence>
<keyword evidence="5" id="KW-0732">Signal</keyword>
<dbReference type="Pfam" id="PF00201">
    <property type="entry name" value="UDPGT"/>
    <property type="match status" value="1"/>
</dbReference>
<dbReference type="GO" id="GO:0008194">
    <property type="term" value="F:UDP-glycosyltransferase activity"/>
    <property type="evidence" value="ECO:0007669"/>
    <property type="project" value="InterPro"/>
</dbReference>
<dbReference type="SUPFAM" id="SSF53756">
    <property type="entry name" value="UDP-Glycosyltransferase/glycogen phosphorylase"/>
    <property type="match status" value="1"/>
</dbReference>
<evidence type="ECO:0000313" key="6">
    <source>
        <dbReference type="EMBL" id="DBA01568.1"/>
    </source>
</evidence>
<comment type="caution">
    <text evidence="6">The sequence shown here is derived from an EMBL/GenBank/DDBJ whole genome shotgun (WGS) entry which is preliminary data.</text>
</comment>
<feature type="chain" id="PRO_5044022224" description="Glucuronosyltransferase" evidence="5">
    <location>
        <begin position="35"/>
        <end position="620"/>
    </location>
</feature>
<sequence>MARSHMARRLHLRLRLRMLLTWALCWLAHVLVQAAATYQLQQSLEWEAPAAAAAPRDWYVVLVSIPVLHKVLPLKNLAEELLYRGYRVGFALPENCRHWVNDLENLEFISLGNIVGRGRATYSDLDELSTLGVYESYAATLRYYASFQRPMFTALLEDLEDDRPNLVVVDRYTFAGIDVAHALQLPYVINNPFLLLDMDSPPAYVPAPFSNFSMHTKSVLERCLNSYHRLRFRLTMVHAFRDINQVRSDHGLAPIDAKDHLFGHQLVLVNSIFGLDDARPMTPQFQMLGVLRSRQIHSAKKSLPDAVLTWLTTPPPSTSHADETAPPPPPVGTLKPVIFVTFHPDVPLSPDFLGVLIDGLEAVHARLMFKITLQQQAAFNLRSRERSSLFFVGEDIDEATVLASGQLALVITAGESQTVQESLSAGLPVLGVPFSAEQLESVNAIVRANAGLVLTGATFNERSVKHAVNTLLYNGSYRAAARRLGGILQLGGGSVRAADFVVSVMEDGATNLLPMKNLQLLYKTYLVDVYMVYGAILCGAAVILRTFVSVVCSVFQAPMPMLEPVDDNGTLATTTAGCAAFSHSAGTPSKGVAGGTATGNGIGLENGHPTAPAHSSKVAN</sequence>
<feature type="transmembrane region" description="Helical" evidence="4">
    <location>
        <begin position="530"/>
        <end position="555"/>
    </location>
</feature>
<dbReference type="PANTHER" id="PTHR48043:SF145">
    <property type="entry name" value="FI06409P-RELATED"/>
    <property type="match status" value="1"/>
</dbReference>
<organism evidence="6 7">
    <name type="scientific">Lagenidium giganteum</name>
    <dbReference type="NCBI Taxonomy" id="4803"/>
    <lineage>
        <taxon>Eukaryota</taxon>
        <taxon>Sar</taxon>
        <taxon>Stramenopiles</taxon>
        <taxon>Oomycota</taxon>
        <taxon>Peronosporomycetes</taxon>
        <taxon>Pythiales</taxon>
        <taxon>Pythiaceae</taxon>
    </lineage>
</organism>
<name>A0AAV2Z3Q2_9STRA</name>
<keyword evidence="2" id="KW-0808">Transferase</keyword>
<evidence type="ECO:0008006" key="8">
    <source>
        <dbReference type="Google" id="ProtNLM"/>
    </source>
</evidence>
<dbReference type="InterPro" id="IPR002213">
    <property type="entry name" value="UDP_glucos_trans"/>
</dbReference>
<dbReference type="PANTHER" id="PTHR48043">
    <property type="entry name" value="EG:EG0003.4 PROTEIN-RELATED"/>
    <property type="match status" value="1"/>
</dbReference>
<evidence type="ECO:0000256" key="1">
    <source>
        <dbReference type="ARBA" id="ARBA00022676"/>
    </source>
</evidence>
<dbReference type="EMBL" id="DAKRPA010000045">
    <property type="protein sequence ID" value="DBA01568.1"/>
    <property type="molecule type" value="Genomic_DNA"/>
</dbReference>
<evidence type="ECO:0000256" key="4">
    <source>
        <dbReference type="SAM" id="Phobius"/>
    </source>
</evidence>
<protein>
    <recommendedName>
        <fullName evidence="8">Glucuronosyltransferase</fullName>
    </recommendedName>
</protein>
<evidence type="ECO:0000256" key="2">
    <source>
        <dbReference type="ARBA" id="ARBA00022679"/>
    </source>
</evidence>
<accession>A0AAV2Z3Q2</accession>
<keyword evidence="4" id="KW-1133">Transmembrane helix</keyword>
<dbReference type="CDD" id="cd03784">
    <property type="entry name" value="GT1_Gtf-like"/>
    <property type="match status" value="1"/>
</dbReference>
<feature type="signal peptide" evidence="5">
    <location>
        <begin position="1"/>
        <end position="34"/>
    </location>
</feature>